<feature type="transmembrane region" description="Helical" evidence="1">
    <location>
        <begin position="38"/>
        <end position="59"/>
    </location>
</feature>
<feature type="transmembrane region" description="Helical" evidence="1">
    <location>
        <begin position="7"/>
        <end position="32"/>
    </location>
</feature>
<proteinExistence type="predicted"/>
<protein>
    <submittedName>
        <fullName evidence="2">Uncharacterized protein</fullName>
    </submittedName>
</protein>
<evidence type="ECO:0000313" key="2">
    <source>
        <dbReference type="EMBL" id="QJA53441.1"/>
    </source>
</evidence>
<dbReference type="EMBL" id="MT141388">
    <property type="protein sequence ID" value="QJA59900.1"/>
    <property type="molecule type" value="Genomic_DNA"/>
</dbReference>
<organism evidence="2">
    <name type="scientific">viral metagenome</name>
    <dbReference type="NCBI Taxonomy" id="1070528"/>
    <lineage>
        <taxon>unclassified sequences</taxon>
        <taxon>metagenomes</taxon>
        <taxon>organismal metagenomes</taxon>
    </lineage>
</organism>
<evidence type="ECO:0000313" key="3">
    <source>
        <dbReference type="EMBL" id="QJA59900.1"/>
    </source>
</evidence>
<keyword evidence="1" id="KW-0472">Membrane</keyword>
<name>A0A6H2A1B2_9ZZZZ</name>
<gene>
    <name evidence="4" type="ORF">MM415A01717_0012</name>
    <name evidence="3" type="ORF">MM415B01221_0009</name>
    <name evidence="2" type="ORF">TM448A03544_0002</name>
</gene>
<dbReference type="EMBL" id="MT144422">
    <property type="protein sequence ID" value="QJA53441.1"/>
    <property type="molecule type" value="Genomic_DNA"/>
</dbReference>
<sequence length="68" mass="7723">MEFLKRFVVGMSVFGFGMYSAMFCVMALGHSIYEPNKIIAVTEAILSAVLCLISFLVYVSMLKTRRYK</sequence>
<keyword evidence="1" id="KW-1133">Transmembrane helix</keyword>
<dbReference type="EMBL" id="MT142182">
    <property type="protein sequence ID" value="QJA75740.1"/>
    <property type="molecule type" value="Genomic_DNA"/>
</dbReference>
<evidence type="ECO:0000256" key="1">
    <source>
        <dbReference type="SAM" id="Phobius"/>
    </source>
</evidence>
<dbReference type="AlphaFoldDB" id="A0A6H2A1B2"/>
<keyword evidence="1" id="KW-0812">Transmembrane</keyword>
<reference evidence="2" key="1">
    <citation type="submission" date="2020-03" db="EMBL/GenBank/DDBJ databases">
        <title>The deep terrestrial virosphere.</title>
        <authorList>
            <person name="Holmfeldt K."/>
            <person name="Nilsson E."/>
            <person name="Simone D."/>
            <person name="Lopez-Fernandez M."/>
            <person name="Wu X."/>
            <person name="de Brujin I."/>
            <person name="Lundin D."/>
            <person name="Andersson A."/>
            <person name="Bertilsson S."/>
            <person name="Dopson M."/>
        </authorList>
    </citation>
    <scope>NUCLEOTIDE SEQUENCE</scope>
    <source>
        <strain evidence="4">MM415A01717</strain>
        <strain evidence="3">MM415B01221</strain>
        <strain evidence="2">TM448A03544</strain>
    </source>
</reference>
<evidence type="ECO:0000313" key="4">
    <source>
        <dbReference type="EMBL" id="QJA75740.1"/>
    </source>
</evidence>
<accession>A0A6H2A1B2</accession>